<evidence type="ECO:0000313" key="1">
    <source>
        <dbReference type="EMBL" id="TDN59434.1"/>
    </source>
</evidence>
<dbReference type="EMBL" id="SNVX01000004">
    <property type="protein sequence ID" value="TDN59434.1"/>
    <property type="molecule type" value="Genomic_DNA"/>
</dbReference>
<name>A0A4R6EMU7_SCAGO</name>
<gene>
    <name evidence="1" type="ORF">EC847_10435</name>
</gene>
<dbReference type="AlphaFoldDB" id="A0A4R6EMU7"/>
<organism evidence="1 2">
    <name type="scientific">Scandinavium goeteborgense</name>
    <dbReference type="NCBI Taxonomy" id="1851514"/>
    <lineage>
        <taxon>Bacteria</taxon>
        <taxon>Pseudomonadati</taxon>
        <taxon>Pseudomonadota</taxon>
        <taxon>Gammaproteobacteria</taxon>
        <taxon>Enterobacterales</taxon>
        <taxon>Enterobacteriaceae</taxon>
        <taxon>Scandinavium</taxon>
    </lineage>
</organism>
<accession>A0A4R6EMU7</accession>
<reference evidence="1 2" key="1">
    <citation type="submission" date="2019-03" db="EMBL/GenBank/DDBJ databases">
        <title>Genomic analyses of the natural microbiome of Caenorhabditis elegans.</title>
        <authorList>
            <person name="Samuel B."/>
        </authorList>
    </citation>
    <scope>NUCLEOTIDE SEQUENCE [LARGE SCALE GENOMIC DNA]</scope>
    <source>
        <strain evidence="1 2">BIGb0156</strain>
    </source>
</reference>
<proteinExistence type="predicted"/>
<protein>
    <submittedName>
        <fullName evidence="1">Uncharacterized protein</fullName>
    </submittedName>
</protein>
<sequence length="174" mass="19119">MTVNRSIFAFIKKPSLLVFLGGFIAAFGGCVVYSFGTTPLKYQCAMPVSLYAIKDENSVVLTRGIYRSFRSGLETGRITFVGSITHFVDGKQAALPTPVMREVMVKTSFTDNLLFMTVTAQHRRLGDQSSDRDVQDYIFPQIHPGDTNTTSLYLLDGKVIATGSETVARTACID</sequence>
<comment type="caution">
    <text evidence="1">The sequence shown here is derived from an EMBL/GenBank/DDBJ whole genome shotgun (WGS) entry which is preliminary data.</text>
</comment>
<dbReference type="Proteomes" id="UP000295530">
    <property type="component" value="Unassembled WGS sequence"/>
</dbReference>
<dbReference type="RefSeq" id="WP_133460883.1">
    <property type="nucleotide sequence ID" value="NZ_SNVX01000004.1"/>
</dbReference>
<dbReference type="PROSITE" id="PS51257">
    <property type="entry name" value="PROKAR_LIPOPROTEIN"/>
    <property type="match status" value="1"/>
</dbReference>
<keyword evidence="2" id="KW-1185">Reference proteome</keyword>
<evidence type="ECO:0000313" key="2">
    <source>
        <dbReference type="Proteomes" id="UP000295530"/>
    </source>
</evidence>
<dbReference type="OrthoDB" id="6548693at2"/>